<dbReference type="Pfam" id="PF10987">
    <property type="entry name" value="DUF2806"/>
    <property type="match status" value="1"/>
</dbReference>
<dbReference type="AlphaFoldDB" id="A0A3R8LYC1"/>
<dbReference type="Proteomes" id="UP000278566">
    <property type="component" value="Unassembled WGS sequence"/>
</dbReference>
<dbReference type="EMBL" id="RRZO01000068">
    <property type="protein sequence ID" value="RRN48785.1"/>
    <property type="molecule type" value="Genomic_DNA"/>
</dbReference>
<proteinExistence type="predicted"/>
<organism evidence="1 2">
    <name type="scientific">Streptococcus suis</name>
    <dbReference type="NCBI Taxonomy" id="1307"/>
    <lineage>
        <taxon>Bacteria</taxon>
        <taxon>Bacillati</taxon>
        <taxon>Bacillota</taxon>
        <taxon>Bacilli</taxon>
        <taxon>Lactobacillales</taxon>
        <taxon>Streptococcaceae</taxon>
        <taxon>Streptococcus</taxon>
    </lineage>
</organism>
<gene>
    <name evidence="1" type="ORF">EI220_10760</name>
</gene>
<accession>A0A3R8LYC1</accession>
<sequence length="302" mass="34719">MFDLSLLSQETIVSIAGSTITTVAMNFLVSRYGEKLQFNKMKQGLVEEKLKEPELSWAAINIARARNLREIAEIADSQNDIPKSEYVEFSFEWFNRFFDAASLVSDKDMQTIWAKVLSGEAEEKGYYSFRFIESMRLLSKAEAEVFLKISKLAVQTPLGGVHVISPENEEMLELYRKYDIDEDELLLLEECGLINMGVEATHEIRLDSKLSRFFNDQFFVKFSIAPESKFETFEFHSYSFTRFGSQLYELIEEITNPDFILDLAQVLKSQLDGEIAVSAHTYKLEEVLDVVVDMHLSSRDVL</sequence>
<name>A0A3R8LYC1_STRSU</name>
<comment type="caution">
    <text evidence="1">The sequence shown here is derived from an EMBL/GenBank/DDBJ whole genome shotgun (WGS) entry which is preliminary data.</text>
</comment>
<dbReference type="RefSeq" id="WP_125065700.1">
    <property type="nucleotide sequence ID" value="NZ_RRZO01000068.1"/>
</dbReference>
<evidence type="ECO:0000313" key="2">
    <source>
        <dbReference type="Proteomes" id="UP000278566"/>
    </source>
</evidence>
<evidence type="ECO:0000313" key="1">
    <source>
        <dbReference type="EMBL" id="RRN48785.1"/>
    </source>
</evidence>
<dbReference type="InterPro" id="IPR021254">
    <property type="entry name" value="DUF2806"/>
</dbReference>
<protein>
    <submittedName>
        <fullName evidence="1">DUF2806 domain-containing protein</fullName>
    </submittedName>
</protein>
<reference evidence="1 2" key="1">
    <citation type="submission" date="2018-11" db="EMBL/GenBank/DDBJ databases">
        <title>Changes in penicillin susceptibility of Streptococcus suis isolates by amino acid alterations in the penicillin-binding protein.</title>
        <authorList>
            <person name="Niemann L."/>
            <person name="Eichhorn I."/>
        </authorList>
    </citation>
    <scope>NUCLEOTIDE SEQUENCE [LARGE SCALE GENOMIC DNA]</scope>
    <source>
        <strain evidence="1 2">IMT40738</strain>
    </source>
</reference>